<gene>
    <name evidence="3" type="ORF">A3K51_03025</name>
</gene>
<dbReference type="SUPFAM" id="SSF51713">
    <property type="entry name" value="tRNA-guanine transglycosylase"/>
    <property type="match status" value="1"/>
</dbReference>
<organism evidence="3 4">
    <name type="scientific">candidate division Kazan bacterium RIFCSPLOWO2_01_FULL_45_19</name>
    <dbReference type="NCBI Taxonomy" id="1798538"/>
    <lineage>
        <taxon>Bacteria</taxon>
        <taxon>Bacteria division Kazan-3B-28</taxon>
    </lineage>
</organism>
<dbReference type="PANTHER" id="PTHR46499:SF1">
    <property type="entry name" value="QUEUINE TRNA-RIBOSYLTRANSFERASE"/>
    <property type="match status" value="1"/>
</dbReference>
<dbReference type="Pfam" id="PF01702">
    <property type="entry name" value="TGT"/>
    <property type="match status" value="1"/>
</dbReference>
<dbReference type="Proteomes" id="UP000178085">
    <property type="component" value="Unassembled WGS sequence"/>
</dbReference>
<accession>A0A1F4NQN0</accession>
<dbReference type="AlphaFoldDB" id="A0A1F4NQN0"/>
<proteinExistence type="predicted"/>
<dbReference type="GO" id="GO:0002099">
    <property type="term" value="P:tRNA wobble guanine modification"/>
    <property type="evidence" value="ECO:0007669"/>
    <property type="project" value="TreeGrafter"/>
</dbReference>
<dbReference type="Gene3D" id="3.20.20.105">
    <property type="entry name" value="Queuine tRNA-ribosyltransferase-like"/>
    <property type="match status" value="1"/>
</dbReference>
<dbReference type="InterPro" id="IPR036511">
    <property type="entry name" value="TGT-like_sf"/>
</dbReference>
<dbReference type="EMBL" id="METD01000001">
    <property type="protein sequence ID" value="OGB73774.1"/>
    <property type="molecule type" value="Genomic_DNA"/>
</dbReference>
<sequence>MNSKSRAIRDLLFNKVRMTIQFKIIAQDGMARVGELITDHGVVPTPTITLNYTNALENWGFKPEDITEARDVILLRNTFWLKERGISNVREGVEWPRPVMSDSGGFQMVSMGKHLKQSFRGLEFDLDSRKIFIAPHEVVEWGKSAEVDLIMPLDNTVYTMDRNPLKFIWSAVMTAVWFRYSRKVADDNLYYIVQGGLNKFARRISLWDANRQLKNGISAVAIGGLAWDEPRSAMYKMVKFCTQRLPGNKPRHLLGVCKPIDILECIERGIDSFDGIAATREGRHGRVWLWGGKYFDINNSQYVNDNGVLDSHCSCPVCRAGVSRADIRTRFKIGDREAIRQLMAHNWHQNYQLVSTARQAIEEGKFREFKRDFLGTFKPFVG</sequence>
<evidence type="ECO:0000313" key="4">
    <source>
        <dbReference type="Proteomes" id="UP000178085"/>
    </source>
</evidence>
<dbReference type="PANTHER" id="PTHR46499">
    <property type="entry name" value="QUEUINE TRNA-RIBOSYLTRANSFERASE"/>
    <property type="match status" value="1"/>
</dbReference>
<comment type="caution">
    <text evidence="3">The sequence shown here is derived from an EMBL/GenBank/DDBJ whole genome shotgun (WGS) entry which is preliminary data.</text>
</comment>
<dbReference type="InterPro" id="IPR050076">
    <property type="entry name" value="ArchSynthase1/Queuine_TRR"/>
</dbReference>
<name>A0A1F4NQN0_UNCK3</name>
<evidence type="ECO:0000313" key="3">
    <source>
        <dbReference type="EMBL" id="OGB73774.1"/>
    </source>
</evidence>
<dbReference type="GO" id="GO:0005737">
    <property type="term" value="C:cytoplasm"/>
    <property type="evidence" value="ECO:0007669"/>
    <property type="project" value="TreeGrafter"/>
</dbReference>
<reference evidence="3 4" key="1">
    <citation type="journal article" date="2016" name="Nat. Commun.">
        <title>Thousands of microbial genomes shed light on interconnected biogeochemical processes in an aquifer system.</title>
        <authorList>
            <person name="Anantharaman K."/>
            <person name="Brown C.T."/>
            <person name="Hug L.A."/>
            <person name="Sharon I."/>
            <person name="Castelle C.J."/>
            <person name="Probst A.J."/>
            <person name="Thomas B.C."/>
            <person name="Singh A."/>
            <person name="Wilkins M.J."/>
            <person name="Karaoz U."/>
            <person name="Brodie E.L."/>
            <person name="Williams K.H."/>
            <person name="Hubbard S.S."/>
            <person name="Banfield J.F."/>
        </authorList>
    </citation>
    <scope>NUCLEOTIDE SEQUENCE [LARGE SCALE GENOMIC DNA]</scope>
</reference>
<keyword evidence="1" id="KW-0819">tRNA processing</keyword>
<dbReference type="NCBIfam" id="TIGR00449">
    <property type="entry name" value="tgt_general"/>
    <property type="match status" value="1"/>
</dbReference>
<evidence type="ECO:0000259" key="2">
    <source>
        <dbReference type="Pfam" id="PF01702"/>
    </source>
</evidence>
<protein>
    <recommendedName>
        <fullName evidence="2">tRNA-guanine(15) transglycosylase-like domain-containing protein</fullName>
    </recommendedName>
</protein>
<feature type="domain" description="tRNA-guanine(15) transglycosylase-like" evidence="2">
    <location>
        <begin position="29"/>
        <end position="376"/>
    </location>
</feature>
<evidence type="ECO:0000256" key="1">
    <source>
        <dbReference type="ARBA" id="ARBA00022694"/>
    </source>
</evidence>
<dbReference type="InterPro" id="IPR002616">
    <property type="entry name" value="tRNA_ribo_trans-like"/>
</dbReference>